<feature type="region of interest" description="Disordered" evidence="1">
    <location>
        <begin position="1"/>
        <end position="20"/>
    </location>
</feature>
<dbReference type="OrthoDB" id="5137215at2759"/>
<evidence type="ECO:0000313" key="2">
    <source>
        <dbReference type="EMBL" id="KAJ5232548.1"/>
    </source>
</evidence>
<reference evidence="2" key="2">
    <citation type="journal article" date="2023" name="IMA Fungus">
        <title>Comparative genomic study of the Penicillium genus elucidates a diverse pangenome and 15 lateral gene transfer events.</title>
        <authorList>
            <person name="Petersen C."/>
            <person name="Sorensen T."/>
            <person name="Nielsen M.R."/>
            <person name="Sondergaard T.E."/>
            <person name="Sorensen J.L."/>
            <person name="Fitzpatrick D.A."/>
            <person name="Frisvad J.C."/>
            <person name="Nielsen K.L."/>
        </authorList>
    </citation>
    <scope>NUCLEOTIDE SEQUENCE</scope>
    <source>
        <strain evidence="2">IBT 19713</strain>
    </source>
</reference>
<organism evidence="2 3">
    <name type="scientific">Penicillium chermesinum</name>
    <dbReference type="NCBI Taxonomy" id="63820"/>
    <lineage>
        <taxon>Eukaryota</taxon>
        <taxon>Fungi</taxon>
        <taxon>Dikarya</taxon>
        <taxon>Ascomycota</taxon>
        <taxon>Pezizomycotina</taxon>
        <taxon>Eurotiomycetes</taxon>
        <taxon>Eurotiomycetidae</taxon>
        <taxon>Eurotiales</taxon>
        <taxon>Aspergillaceae</taxon>
        <taxon>Penicillium</taxon>
    </lineage>
</organism>
<dbReference type="AlphaFoldDB" id="A0A9W9NZC7"/>
<protein>
    <submittedName>
        <fullName evidence="2">Uncharacterized protein</fullName>
    </submittedName>
</protein>
<proteinExistence type="predicted"/>
<dbReference type="Proteomes" id="UP001150941">
    <property type="component" value="Unassembled WGS sequence"/>
</dbReference>
<evidence type="ECO:0000313" key="3">
    <source>
        <dbReference type="Proteomes" id="UP001150941"/>
    </source>
</evidence>
<dbReference type="GeneID" id="83202104"/>
<gene>
    <name evidence="2" type="ORF">N7468_005504</name>
</gene>
<dbReference type="RefSeq" id="XP_058330541.1">
    <property type="nucleotide sequence ID" value="XM_058474801.1"/>
</dbReference>
<keyword evidence="3" id="KW-1185">Reference proteome</keyword>
<comment type="caution">
    <text evidence="2">The sequence shown here is derived from an EMBL/GenBank/DDBJ whole genome shotgun (WGS) entry which is preliminary data.</text>
</comment>
<feature type="region of interest" description="Disordered" evidence="1">
    <location>
        <begin position="26"/>
        <end position="54"/>
    </location>
</feature>
<reference evidence="2" key="1">
    <citation type="submission" date="2022-11" db="EMBL/GenBank/DDBJ databases">
        <authorList>
            <person name="Petersen C."/>
        </authorList>
    </citation>
    <scope>NUCLEOTIDE SEQUENCE</scope>
    <source>
        <strain evidence="2">IBT 19713</strain>
    </source>
</reference>
<dbReference type="EMBL" id="JAPQKS010000004">
    <property type="protein sequence ID" value="KAJ5232548.1"/>
    <property type="molecule type" value="Genomic_DNA"/>
</dbReference>
<name>A0A9W9NZC7_9EURO</name>
<sequence length="137" mass="15218">MTHSKVGHLGTYSDLSDDSMDWEEGIKPVLEKSSVKEPCSTHGPSETKTLDRDLQSPNAKKHILALAVALGELANEDNCTKCTVEKVSKLITLQALDIKAANQTKGWTKEDKKIRKVEFKILCQGVKKDLKVLWKGK</sequence>
<accession>A0A9W9NZC7</accession>
<evidence type="ECO:0000256" key="1">
    <source>
        <dbReference type="SAM" id="MobiDB-lite"/>
    </source>
</evidence>
<feature type="compositionally biased region" description="Basic and acidic residues" evidence="1">
    <location>
        <begin position="26"/>
        <end position="35"/>
    </location>
</feature>